<proteinExistence type="predicted"/>
<dbReference type="OrthoDB" id="9787902at2"/>
<evidence type="ECO:0000256" key="1">
    <source>
        <dbReference type="ARBA" id="ARBA00004236"/>
    </source>
</evidence>
<dbReference type="PANTHER" id="PTHR47737">
    <property type="entry name" value="GLYCINE BETAINE/PROLINE BETAINE TRANSPORT SYSTEM PERMEASE PROTEIN PROW"/>
    <property type="match status" value="1"/>
</dbReference>
<dbReference type="AlphaFoldDB" id="A0A4P7UNF3"/>
<evidence type="ECO:0000313" key="7">
    <source>
        <dbReference type="EMBL" id="QCC85102.1"/>
    </source>
</evidence>
<organism evidence="7 8">
    <name type="scientific">Desulfovibrio desulfuricans</name>
    <dbReference type="NCBI Taxonomy" id="876"/>
    <lineage>
        <taxon>Bacteria</taxon>
        <taxon>Pseudomonadati</taxon>
        <taxon>Thermodesulfobacteriota</taxon>
        <taxon>Desulfovibrionia</taxon>
        <taxon>Desulfovibrionales</taxon>
        <taxon>Desulfovibrionaceae</taxon>
        <taxon>Desulfovibrio</taxon>
    </lineage>
</organism>
<keyword evidence="3" id="KW-1003">Cell membrane</keyword>
<dbReference type="InterPro" id="IPR007210">
    <property type="entry name" value="ABC_Gly_betaine_transp_sub-bd"/>
</dbReference>
<dbReference type="GO" id="GO:0031460">
    <property type="term" value="P:glycine betaine transport"/>
    <property type="evidence" value="ECO:0007669"/>
    <property type="project" value="TreeGrafter"/>
</dbReference>
<dbReference type="Gene3D" id="3.40.190.10">
    <property type="entry name" value="Periplasmic binding protein-like II"/>
    <property type="match status" value="1"/>
</dbReference>
<evidence type="ECO:0000256" key="3">
    <source>
        <dbReference type="ARBA" id="ARBA00022475"/>
    </source>
</evidence>
<protein>
    <submittedName>
        <fullName evidence="7">Glycine betaine ABC transporter substrate-binding protein</fullName>
    </submittedName>
</protein>
<dbReference type="EMBL" id="CP036295">
    <property type="protein sequence ID" value="QCC85102.1"/>
    <property type="molecule type" value="Genomic_DNA"/>
</dbReference>
<keyword evidence="4" id="KW-0472">Membrane</keyword>
<dbReference type="PANTHER" id="PTHR47737:SF1">
    <property type="entry name" value="GLYCINE BETAINE_PROLINE BETAINE TRANSPORT SYSTEM PERMEASE PROTEIN PROW"/>
    <property type="match status" value="1"/>
</dbReference>
<dbReference type="RefSeq" id="WP_136399293.1">
    <property type="nucleotide sequence ID" value="NZ_CP036295.1"/>
</dbReference>
<keyword evidence="5" id="KW-0732">Signal</keyword>
<feature type="domain" description="ABC-type glycine betaine transport system substrate-binding" evidence="6">
    <location>
        <begin position="30"/>
        <end position="277"/>
    </location>
</feature>
<evidence type="ECO:0000256" key="4">
    <source>
        <dbReference type="ARBA" id="ARBA00023136"/>
    </source>
</evidence>
<sequence>MARSFVIVLLVLLTFGSCPTLASATGNGRKTLKIVYVDWDCAIASSNLAKAVLEDRLGYRVELVPVNHPTLWNSIAGGEADAMVTAWLPDTHADMYAKVKNQVEILGKLVGGARLGLAVPDYVPLRSIDELDVNADKFAGRIVGIDRDAGLMRLTTKALKKYEISHLQLAAGSSASMTSSLAEAIRKQEWIVVTAWSPHWMFNRWPMHYLDDPLGSLGKEESIFKVGRIGLKKDYPDAWACLSNFHYDDASQLQHLMDWNQQRGTDPVQNARRFMRENPQLVESWLKK</sequence>
<dbReference type="GO" id="GO:0005275">
    <property type="term" value="F:amine transmembrane transporter activity"/>
    <property type="evidence" value="ECO:0007669"/>
    <property type="project" value="TreeGrafter"/>
</dbReference>
<evidence type="ECO:0000256" key="5">
    <source>
        <dbReference type="SAM" id="SignalP"/>
    </source>
</evidence>
<accession>A0A4P7UNF3</accession>
<evidence type="ECO:0000313" key="8">
    <source>
        <dbReference type="Proteomes" id="UP000297065"/>
    </source>
</evidence>
<comment type="subcellular location">
    <subcellularLocation>
        <location evidence="1">Cell membrane</location>
    </subcellularLocation>
</comment>
<feature type="chain" id="PRO_5020959331" evidence="5">
    <location>
        <begin position="25"/>
        <end position="288"/>
    </location>
</feature>
<feature type="signal peptide" evidence="5">
    <location>
        <begin position="1"/>
        <end position="24"/>
    </location>
</feature>
<dbReference type="Pfam" id="PF04069">
    <property type="entry name" value="OpuAC"/>
    <property type="match status" value="1"/>
</dbReference>
<dbReference type="CDD" id="cd13639">
    <property type="entry name" value="PBP2_OpuAC_like"/>
    <property type="match status" value="1"/>
</dbReference>
<keyword evidence="2" id="KW-0813">Transport</keyword>
<dbReference type="PROSITE" id="PS51257">
    <property type="entry name" value="PROKAR_LIPOPROTEIN"/>
    <property type="match status" value="1"/>
</dbReference>
<dbReference type="Gene3D" id="3.40.190.100">
    <property type="entry name" value="Glycine betaine-binding periplasmic protein, domain 2"/>
    <property type="match status" value="1"/>
</dbReference>
<gene>
    <name evidence="7" type="ORF">DDIC_04240</name>
</gene>
<dbReference type="GO" id="GO:0043190">
    <property type="term" value="C:ATP-binding cassette (ABC) transporter complex"/>
    <property type="evidence" value="ECO:0007669"/>
    <property type="project" value="InterPro"/>
</dbReference>
<dbReference type="Proteomes" id="UP000297065">
    <property type="component" value="Chromosome"/>
</dbReference>
<name>A0A4P7UNF3_DESDE</name>
<dbReference type="SUPFAM" id="SSF53850">
    <property type="entry name" value="Periplasmic binding protein-like II"/>
    <property type="match status" value="1"/>
</dbReference>
<dbReference type="GO" id="GO:0015226">
    <property type="term" value="F:carnitine transmembrane transporter activity"/>
    <property type="evidence" value="ECO:0007669"/>
    <property type="project" value="TreeGrafter"/>
</dbReference>
<dbReference type="GO" id="GO:0015871">
    <property type="term" value="P:choline transport"/>
    <property type="evidence" value="ECO:0007669"/>
    <property type="project" value="TreeGrafter"/>
</dbReference>
<reference evidence="7 8" key="1">
    <citation type="submission" date="2019-02" db="EMBL/GenBank/DDBJ databases">
        <title>Complete Genome Sequence of Desulfovibrio desulfuricans IC1, a Sulfonate Utilizing Anaerobe.</title>
        <authorList>
            <person name="Day L.A."/>
            <person name="De Leon K.B."/>
            <person name="Wall J.D."/>
        </authorList>
    </citation>
    <scope>NUCLEOTIDE SEQUENCE [LARGE SCALE GENOMIC DNA]</scope>
    <source>
        <strain evidence="7 8">IC1</strain>
    </source>
</reference>
<evidence type="ECO:0000256" key="2">
    <source>
        <dbReference type="ARBA" id="ARBA00022448"/>
    </source>
</evidence>
<evidence type="ECO:0000259" key="6">
    <source>
        <dbReference type="Pfam" id="PF04069"/>
    </source>
</evidence>